<keyword evidence="1" id="KW-0812">Transmembrane</keyword>
<dbReference type="Pfam" id="PF11157">
    <property type="entry name" value="DUF2937"/>
    <property type="match status" value="1"/>
</dbReference>
<feature type="transmembrane region" description="Helical" evidence="1">
    <location>
        <begin position="134"/>
        <end position="154"/>
    </location>
</feature>
<comment type="caution">
    <text evidence="2">The sequence shown here is derived from an EMBL/GenBank/DDBJ whole genome shotgun (WGS) entry which is preliminary data.</text>
</comment>
<reference evidence="2 3" key="1">
    <citation type="journal article" date="2020" name="Insects">
        <title>Bacteria Belonging to Pseudomonas typographi sp. nov. from the Bark Beetle Ips typographus Have Genomic Potential to Aid in the Host Ecology.</title>
        <authorList>
            <person name="Peral-Aranega E."/>
            <person name="Saati-Santamaria Z."/>
            <person name="Kolarik M."/>
            <person name="Rivas R."/>
            <person name="Garcia-Fraile P."/>
        </authorList>
    </citation>
    <scope>NUCLEOTIDE SEQUENCE [LARGE SCALE GENOMIC DNA]</scope>
    <source>
        <strain evidence="2 3">CA3A</strain>
    </source>
</reference>
<proteinExistence type="predicted"/>
<gene>
    <name evidence="2" type="ORF">HAQ05_17055</name>
</gene>
<accession>A0ABR7Z4I4</accession>
<keyword evidence="3" id="KW-1185">Reference proteome</keyword>
<evidence type="ECO:0000313" key="3">
    <source>
        <dbReference type="Proteomes" id="UP000805841"/>
    </source>
</evidence>
<name>A0ABR7Z4I4_9PSED</name>
<keyword evidence="1" id="KW-0472">Membrane</keyword>
<dbReference type="EMBL" id="JAAOCA010000021">
    <property type="protein sequence ID" value="MBD1600406.1"/>
    <property type="molecule type" value="Genomic_DNA"/>
</dbReference>
<keyword evidence="1" id="KW-1133">Transmembrane helix</keyword>
<dbReference type="InterPro" id="IPR016917">
    <property type="entry name" value="UCP029393"/>
</dbReference>
<evidence type="ECO:0000313" key="2">
    <source>
        <dbReference type="EMBL" id="MBD1600406.1"/>
    </source>
</evidence>
<dbReference type="Proteomes" id="UP000805841">
    <property type="component" value="Unassembled WGS sequence"/>
</dbReference>
<dbReference type="PIRSF" id="PIRSF029393">
    <property type="entry name" value="UCP029393"/>
    <property type="match status" value="1"/>
</dbReference>
<dbReference type="InterPro" id="IPR022584">
    <property type="entry name" value="DUF2937"/>
</dbReference>
<sequence length="173" mass="19418">MLRSYMRLIVFAIGLLVGVQWPGLLNEYTVRVQAHLTEARNALQGFSDTAAKFFNGDLQALVQHYQGSDDPVFRSDAQSISALVSREAALRAEWEALQGPWYQRSWHVLSAADGQIRDETLQGYNYQVPLAPQAIAWGVGIAVLLALAFEWLMIGIGYTFGIRRHTPVPESWR</sequence>
<dbReference type="RefSeq" id="WP_190422692.1">
    <property type="nucleotide sequence ID" value="NZ_JAAOCA010000021.1"/>
</dbReference>
<organism evidence="2 3">
    <name type="scientific">Pseudomonas typographi</name>
    <dbReference type="NCBI Taxonomy" id="2715964"/>
    <lineage>
        <taxon>Bacteria</taxon>
        <taxon>Pseudomonadati</taxon>
        <taxon>Pseudomonadota</taxon>
        <taxon>Gammaproteobacteria</taxon>
        <taxon>Pseudomonadales</taxon>
        <taxon>Pseudomonadaceae</taxon>
        <taxon>Pseudomonas</taxon>
    </lineage>
</organism>
<protein>
    <submittedName>
        <fullName evidence="2">DUF2937 family protein</fullName>
    </submittedName>
</protein>
<evidence type="ECO:0000256" key="1">
    <source>
        <dbReference type="SAM" id="Phobius"/>
    </source>
</evidence>